<evidence type="ECO:0000256" key="1">
    <source>
        <dbReference type="SAM" id="MobiDB-lite"/>
    </source>
</evidence>
<protein>
    <submittedName>
        <fullName evidence="2">Uncharacterized protein</fullName>
    </submittedName>
</protein>
<dbReference type="AlphaFoldDB" id="A0A6A6P8T9"/>
<dbReference type="Proteomes" id="UP000799766">
    <property type="component" value="Unassembled WGS sequence"/>
</dbReference>
<sequence>MARAALGGGWMVLVPVLVLVLALSLFLPQDAFLPARLNRLEKSGSGASAGRAVGAGCISGGGGGGDGGDGGDGGGGENY</sequence>
<feature type="region of interest" description="Disordered" evidence="1">
    <location>
        <begin position="59"/>
        <end position="79"/>
    </location>
</feature>
<accession>A0A6A6P8T9</accession>
<keyword evidence="3" id="KW-1185">Reference proteome</keyword>
<organism evidence="2 3">
    <name type="scientific">Lineolata rhizophorae</name>
    <dbReference type="NCBI Taxonomy" id="578093"/>
    <lineage>
        <taxon>Eukaryota</taxon>
        <taxon>Fungi</taxon>
        <taxon>Dikarya</taxon>
        <taxon>Ascomycota</taxon>
        <taxon>Pezizomycotina</taxon>
        <taxon>Dothideomycetes</taxon>
        <taxon>Dothideomycetes incertae sedis</taxon>
        <taxon>Lineolatales</taxon>
        <taxon>Lineolataceae</taxon>
        <taxon>Lineolata</taxon>
    </lineage>
</organism>
<evidence type="ECO:0000313" key="2">
    <source>
        <dbReference type="EMBL" id="KAF2460237.1"/>
    </source>
</evidence>
<evidence type="ECO:0000313" key="3">
    <source>
        <dbReference type="Proteomes" id="UP000799766"/>
    </source>
</evidence>
<proteinExistence type="predicted"/>
<name>A0A6A6P8T9_9PEZI</name>
<reference evidence="2" key="1">
    <citation type="journal article" date="2020" name="Stud. Mycol.">
        <title>101 Dothideomycetes genomes: a test case for predicting lifestyles and emergence of pathogens.</title>
        <authorList>
            <person name="Haridas S."/>
            <person name="Albert R."/>
            <person name="Binder M."/>
            <person name="Bloem J."/>
            <person name="Labutti K."/>
            <person name="Salamov A."/>
            <person name="Andreopoulos B."/>
            <person name="Baker S."/>
            <person name="Barry K."/>
            <person name="Bills G."/>
            <person name="Bluhm B."/>
            <person name="Cannon C."/>
            <person name="Castanera R."/>
            <person name="Culley D."/>
            <person name="Daum C."/>
            <person name="Ezra D."/>
            <person name="Gonzalez J."/>
            <person name="Henrissat B."/>
            <person name="Kuo A."/>
            <person name="Liang C."/>
            <person name="Lipzen A."/>
            <person name="Lutzoni F."/>
            <person name="Magnuson J."/>
            <person name="Mondo S."/>
            <person name="Nolan M."/>
            <person name="Ohm R."/>
            <person name="Pangilinan J."/>
            <person name="Park H.-J."/>
            <person name="Ramirez L."/>
            <person name="Alfaro M."/>
            <person name="Sun H."/>
            <person name="Tritt A."/>
            <person name="Yoshinaga Y."/>
            <person name="Zwiers L.-H."/>
            <person name="Turgeon B."/>
            <person name="Goodwin S."/>
            <person name="Spatafora J."/>
            <person name="Crous P."/>
            <person name="Grigoriev I."/>
        </authorList>
    </citation>
    <scope>NUCLEOTIDE SEQUENCE</scope>
    <source>
        <strain evidence="2">ATCC 16933</strain>
    </source>
</reference>
<dbReference type="EMBL" id="MU001673">
    <property type="protein sequence ID" value="KAF2460237.1"/>
    <property type="molecule type" value="Genomic_DNA"/>
</dbReference>
<gene>
    <name evidence="2" type="ORF">BDY21DRAFT_159873</name>
</gene>